<name>A0A552KT19_9CHRO</name>
<keyword evidence="1" id="KW-1133">Transmembrane helix</keyword>
<keyword evidence="1" id="KW-0472">Membrane</keyword>
<protein>
    <submittedName>
        <fullName evidence="2">Uncharacterized protein</fullName>
    </submittedName>
</protein>
<keyword evidence="1" id="KW-0812">Transmembrane</keyword>
<dbReference type="Proteomes" id="UP000315868">
    <property type="component" value="Unassembled WGS sequence"/>
</dbReference>
<evidence type="ECO:0000313" key="3">
    <source>
        <dbReference type="Proteomes" id="UP000315868"/>
    </source>
</evidence>
<sequence length="79" mass="8878">MLQSLPITDSVKGNLTVGDLDKQNSSLFHFTTSSNFSLISRVCGSSTFVTFVPLWLIPFVSFVPLWFFNLRDLCAFVVQ</sequence>
<proteinExistence type="predicted"/>
<evidence type="ECO:0000256" key="1">
    <source>
        <dbReference type="SAM" id="Phobius"/>
    </source>
</evidence>
<gene>
    <name evidence="2" type="ORF">EWV45_12435</name>
</gene>
<reference evidence="2 3" key="1">
    <citation type="submission" date="2019-01" db="EMBL/GenBank/DDBJ databases">
        <title>Coherence of Microcystis species and biogeography revealed through population genomics.</title>
        <authorList>
            <person name="Perez-Carrascal O.M."/>
            <person name="Terrat Y."/>
            <person name="Giani A."/>
            <person name="Fortin N."/>
            <person name="Tromas N."/>
            <person name="Shapiro B.J."/>
        </authorList>
    </citation>
    <scope>NUCLEOTIDE SEQUENCE [LARGE SCALE GENOMIC DNA]</scope>
    <source>
        <strain evidence="2">Mf_QC_C_20070823_S10D</strain>
    </source>
</reference>
<dbReference type="AlphaFoldDB" id="A0A552KT19"/>
<feature type="transmembrane region" description="Helical" evidence="1">
    <location>
        <begin position="48"/>
        <end position="68"/>
    </location>
</feature>
<accession>A0A552KT19</accession>
<dbReference type="EMBL" id="SFAM01000106">
    <property type="protein sequence ID" value="TRV11045.1"/>
    <property type="molecule type" value="Genomic_DNA"/>
</dbReference>
<organism evidence="2 3">
    <name type="scientific">Microcystis flos-aquae Mf_QC_C_20070823_S10D</name>
    <dbReference type="NCBI Taxonomy" id="2486236"/>
    <lineage>
        <taxon>Bacteria</taxon>
        <taxon>Bacillati</taxon>
        <taxon>Cyanobacteriota</taxon>
        <taxon>Cyanophyceae</taxon>
        <taxon>Oscillatoriophycideae</taxon>
        <taxon>Chroococcales</taxon>
        <taxon>Microcystaceae</taxon>
        <taxon>Microcystis</taxon>
    </lineage>
</organism>
<comment type="caution">
    <text evidence="2">The sequence shown here is derived from an EMBL/GenBank/DDBJ whole genome shotgun (WGS) entry which is preliminary data.</text>
</comment>
<evidence type="ECO:0000313" key="2">
    <source>
        <dbReference type="EMBL" id="TRV11045.1"/>
    </source>
</evidence>